<dbReference type="Gene3D" id="2.60.200.20">
    <property type="match status" value="1"/>
</dbReference>
<accession>A0A0F0KGT1</accession>
<sequence>MSTRCHAQQEGFADMQTIYRPGQWYLIVIPGALVALPPDVHNDLVSRLWERLPAEKTLASVMDVLTTAAGGSFVALPPFAAAVVEGSAVRIALRGGVVARVSSETGASFELSGAEVTTWSEHFVGDATRIEVTVEQTDAAAMLPVQSGIVRAAAASAELEADDDAPIAVALGATPQIDRVESGASAAALAGGAAPALALFGVPSSPSVDGVPDIPGVATPAPQPQQTESESGETDAPEESGEPEEPDVDEPAAVEPSAEEPSAEEPEESAKDGSEESADDESFPEETIVAAPAEPAGGAGSISPPPAIPAVPAVPVLPPPPLPGETVSGEAVSDDEVSDDEVSDETIAGETVAGHTVSDEDGLDEHTWEPPRQSFAPQNDVDEIEQLFDETLQGGSEGTAAPAAPPVARVAPVPALGDHDGATITSAELDDLRRRQAASDDVATQVLAAVPSGHGRIRVSSGQVVELDRTVIIGRRPRSTRASGHDLPHLVAVDSPQQDISRNHLEIRPDAGTVVVIDLRTTNGSTLVRPGAEPMRLHPGEQTLVLSGDVVDLGDGVTVLFEDIP</sequence>
<protein>
    <submittedName>
        <fullName evidence="4">FHA domain protein</fullName>
    </submittedName>
</protein>
<dbReference type="InterPro" id="IPR000253">
    <property type="entry name" value="FHA_dom"/>
</dbReference>
<proteinExistence type="predicted"/>
<feature type="compositionally biased region" description="Acidic residues" evidence="2">
    <location>
        <begin position="275"/>
        <end position="284"/>
    </location>
</feature>
<organism evidence="4 5">
    <name type="scientific">Microbacterium foliorum</name>
    <dbReference type="NCBI Taxonomy" id="104336"/>
    <lineage>
        <taxon>Bacteria</taxon>
        <taxon>Bacillati</taxon>
        <taxon>Actinomycetota</taxon>
        <taxon>Actinomycetes</taxon>
        <taxon>Micrococcales</taxon>
        <taxon>Microbacteriaceae</taxon>
        <taxon>Microbacterium</taxon>
    </lineage>
</organism>
<evidence type="ECO:0000313" key="5">
    <source>
        <dbReference type="Proteomes" id="UP000033572"/>
    </source>
</evidence>
<dbReference type="PATRIC" id="fig|104336.4.peg.2670"/>
<name>A0A0F0KGT1_9MICO</name>
<feature type="compositionally biased region" description="Acidic residues" evidence="2">
    <location>
        <begin position="332"/>
        <end position="344"/>
    </location>
</feature>
<feature type="compositionally biased region" description="Acidic residues" evidence="2">
    <location>
        <begin position="230"/>
        <end position="267"/>
    </location>
</feature>
<dbReference type="AlphaFoldDB" id="A0A0F0KGT1"/>
<dbReference type="InterPro" id="IPR008984">
    <property type="entry name" value="SMAD_FHA_dom_sf"/>
</dbReference>
<evidence type="ECO:0000256" key="1">
    <source>
        <dbReference type="ARBA" id="ARBA00022553"/>
    </source>
</evidence>
<reference evidence="4 5" key="1">
    <citation type="submission" date="2015-02" db="EMBL/GenBank/DDBJ databases">
        <title>Draft genome sequences of ten Microbacterium spp. with emphasis on heavy metal contaminated environments.</title>
        <authorList>
            <person name="Corretto E."/>
        </authorList>
    </citation>
    <scope>NUCLEOTIDE SEQUENCE [LARGE SCALE GENOMIC DNA]</scope>
    <source>
        <strain evidence="4 5">DSM 12966</strain>
    </source>
</reference>
<gene>
    <name evidence="4" type="ORF">RN50_02625</name>
</gene>
<feature type="domain" description="FHA" evidence="3">
    <location>
        <begin position="471"/>
        <end position="527"/>
    </location>
</feature>
<keyword evidence="5" id="KW-1185">Reference proteome</keyword>
<dbReference type="Pfam" id="PF00498">
    <property type="entry name" value="FHA"/>
    <property type="match status" value="1"/>
</dbReference>
<evidence type="ECO:0000313" key="4">
    <source>
        <dbReference type="EMBL" id="KJL19340.1"/>
    </source>
</evidence>
<feature type="region of interest" description="Disordered" evidence="2">
    <location>
        <begin position="210"/>
        <end position="376"/>
    </location>
</feature>
<dbReference type="PROSITE" id="PS50006">
    <property type="entry name" value="FHA_DOMAIN"/>
    <property type="match status" value="1"/>
</dbReference>
<dbReference type="RefSeq" id="WP_045254926.1">
    <property type="nucleotide sequence ID" value="NZ_JYIU01000045.1"/>
</dbReference>
<dbReference type="EMBL" id="JYIU01000045">
    <property type="protein sequence ID" value="KJL19340.1"/>
    <property type="molecule type" value="Genomic_DNA"/>
</dbReference>
<dbReference type="Proteomes" id="UP000033572">
    <property type="component" value="Unassembled WGS sequence"/>
</dbReference>
<evidence type="ECO:0000259" key="3">
    <source>
        <dbReference type="PROSITE" id="PS50006"/>
    </source>
</evidence>
<dbReference type="CDD" id="cd00060">
    <property type="entry name" value="FHA"/>
    <property type="match status" value="1"/>
</dbReference>
<comment type="caution">
    <text evidence="4">The sequence shown here is derived from an EMBL/GenBank/DDBJ whole genome shotgun (WGS) entry which is preliminary data.</text>
</comment>
<dbReference type="SUPFAM" id="SSF49879">
    <property type="entry name" value="SMAD/FHA domain"/>
    <property type="match status" value="1"/>
</dbReference>
<keyword evidence="1" id="KW-0597">Phosphoprotein</keyword>
<evidence type="ECO:0000256" key="2">
    <source>
        <dbReference type="SAM" id="MobiDB-lite"/>
    </source>
</evidence>